<dbReference type="Proteomes" id="UP000263993">
    <property type="component" value="Unassembled WGS sequence"/>
</dbReference>
<keyword evidence="7" id="KW-1185">Reference proteome</keyword>
<dbReference type="InterPro" id="IPR038765">
    <property type="entry name" value="Papain-like_cys_pep_sf"/>
</dbReference>
<keyword evidence="4" id="KW-0788">Thiol protease</keyword>
<reference evidence="7" key="1">
    <citation type="submission" date="2018-08" db="EMBL/GenBank/DDBJ databases">
        <authorList>
            <person name="Kim S.-J."/>
            <person name="Jung G.-Y."/>
        </authorList>
    </citation>
    <scope>NUCLEOTIDE SEQUENCE [LARGE SCALE GENOMIC DNA]</scope>
    <source>
        <strain evidence="7">GY_H</strain>
    </source>
</reference>
<evidence type="ECO:0000259" key="5">
    <source>
        <dbReference type="PROSITE" id="PS51935"/>
    </source>
</evidence>
<evidence type="ECO:0000256" key="4">
    <source>
        <dbReference type="ARBA" id="ARBA00022807"/>
    </source>
</evidence>
<dbReference type="InterPro" id="IPR036028">
    <property type="entry name" value="SH3-like_dom_sf"/>
</dbReference>
<dbReference type="PROSITE" id="PS51935">
    <property type="entry name" value="NLPC_P60"/>
    <property type="match status" value="1"/>
</dbReference>
<dbReference type="InterPro" id="IPR041382">
    <property type="entry name" value="SH3_16"/>
</dbReference>
<dbReference type="SUPFAM" id="SSF50044">
    <property type="entry name" value="SH3-domain"/>
    <property type="match status" value="1"/>
</dbReference>
<dbReference type="InterPro" id="IPR000064">
    <property type="entry name" value="NLP_P60_dom"/>
</dbReference>
<dbReference type="GO" id="GO:0008234">
    <property type="term" value="F:cysteine-type peptidase activity"/>
    <property type="evidence" value="ECO:0007669"/>
    <property type="project" value="UniProtKB-KW"/>
</dbReference>
<evidence type="ECO:0000313" key="7">
    <source>
        <dbReference type="Proteomes" id="UP000263993"/>
    </source>
</evidence>
<evidence type="ECO:0000256" key="1">
    <source>
        <dbReference type="ARBA" id="ARBA00007074"/>
    </source>
</evidence>
<feature type="domain" description="NlpC/P60" evidence="5">
    <location>
        <begin position="157"/>
        <end position="278"/>
    </location>
</feature>
<dbReference type="RefSeq" id="WP_115516484.1">
    <property type="nucleotide sequence ID" value="NZ_QRGO01000001.1"/>
</dbReference>
<organism evidence="6 7">
    <name type="scientific">Undibacter mobilis</name>
    <dbReference type="NCBI Taxonomy" id="2292256"/>
    <lineage>
        <taxon>Bacteria</taxon>
        <taxon>Pseudomonadati</taxon>
        <taxon>Pseudomonadota</taxon>
        <taxon>Alphaproteobacteria</taxon>
        <taxon>Hyphomicrobiales</taxon>
        <taxon>Nitrobacteraceae</taxon>
        <taxon>Undibacter</taxon>
    </lineage>
</organism>
<dbReference type="Gene3D" id="3.90.1720.10">
    <property type="entry name" value="endopeptidase domain like (from Nostoc punctiforme)"/>
    <property type="match status" value="1"/>
</dbReference>
<dbReference type="Pfam" id="PF00877">
    <property type="entry name" value="NLPC_P60"/>
    <property type="match status" value="1"/>
</dbReference>
<keyword evidence="3" id="KW-0378">Hydrolase</keyword>
<sequence length="278" mass="30228">MALDPRLNPYRRDIAAAHLRGQVEAAHFVNGTLYEIIEPIADLRRDPAHEAALDTEALKGERVTVYEVSEEGWAWGQLKADGYVGYLSANALGPLSPEPTHRVSVPRTFGFPAADIKLPPMIALPMGARLAVTRTTDTFAIDGYGWHYPLGHVAALGEARGDFVALAEMFRGAPYLWGGKSSLGIDCSGLVQVALNATGQPCPRDSYMQERVLGTPVSLADIRRGDLLFWKGHVAIARDAQTLIHANAHHMMVEAEPIAEAIARIKSTDSEITSVKRL</sequence>
<keyword evidence="2" id="KW-0645">Protease</keyword>
<evidence type="ECO:0000313" key="6">
    <source>
        <dbReference type="EMBL" id="RDV04460.1"/>
    </source>
</evidence>
<comment type="similarity">
    <text evidence="1">Belongs to the peptidase C40 family.</text>
</comment>
<evidence type="ECO:0000256" key="2">
    <source>
        <dbReference type="ARBA" id="ARBA00022670"/>
    </source>
</evidence>
<gene>
    <name evidence="6" type="ORF">DXH78_07685</name>
</gene>
<dbReference type="AlphaFoldDB" id="A0A371BA54"/>
<evidence type="ECO:0000256" key="3">
    <source>
        <dbReference type="ARBA" id="ARBA00022801"/>
    </source>
</evidence>
<comment type="caution">
    <text evidence="6">The sequence shown here is derived from an EMBL/GenBank/DDBJ whole genome shotgun (WGS) entry which is preliminary data.</text>
</comment>
<proteinExistence type="inferred from homology"/>
<dbReference type="InterPro" id="IPR051794">
    <property type="entry name" value="PG_Endopeptidase_C40"/>
</dbReference>
<dbReference type="SUPFAM" id="SSF54001">
    <property type="entry name" value="Cysteine proteinases"/>
    <property type="match status" value="1"/>
</dbReference>
<accession>A0A371BA54</accession>
<dbReference type="PANTHER" id="PTHR47359">
    <property type="entry name" value="PEPTIDOGLYCAN DL-ENDOPEPTIDASE CWLO"/>
    <property type="match status" value="1"/>
</dbReference>
<dbReference type="Gene3D" id="2.30.30.40">
    <property type="entry name" value="SH3 Domains"/>
    <property type="match status" value="1"/>
</dbReference>
<dbReference type="OrthoDB" id="9813368at2"/>
<name>A0A371BA54_9BRAD</name>
<dbReference type="EMBL" id="QRGO01000001">
    <property type="protein sequence ID" value="RDV04460.1"/>
    <property type="molecule type" value="Genomic_DNA"/>
</dbReference>
<dbReference type="GO" id="GO:0006508">
    <property type="term" value="P:proteolysis"/>
    <property type="evidence" value="ECO:0007669"/>
    <property type="project" value="UniProtKB-KW"/>
</dbReference>
<dbReference type="PANTHER" id="PTHR47359:SF3">
    <property type="entry name" value="NLP_P60 DOMAIN-CONTAINING PROTEIN-RELATED"/>
    <property type="match status" value="1"/>
</dbReference>
<dbReference type="Pfam" id="PF18348">
    <property type="entry name" value="SH3_16"/>
    <property type="match status" value="1"/>
</dbReference>
<protein>
    <submittedName>
        <fullName evidence="6">Peptidase P60</fullName>
    </submittedName>
</protein>